<evidence type="ECO:0000313" key="1">
    <source>
        <dbReference type="EMBL" id="KAF5799481.1"/>
    </source>
</evidence>
<dbReference type="Gramene" id="mRNA:HanXRQr2_Chr07g0305001">
    <property type="protein sequence ID" value="mRNA:HanXRQr2_Chr07g0305001"/>
    <property type="gene ID" value="HanXRQr2_Chr07g0305001"/>
</dbReference>
<accession>A0A9K3JJ77</accession>
<dbReference type="Proteomes" id="UP000215914">
    <property type="component" value="Unassembled WGS sequence"/>
</dbReference>
<evidence type="ECO:0000313" key="3">
    <source>
        <dbReference type="Proteomes" id="UP000215914"/>
    </source>
</evidence>
<evidence type="ECO:0000313" key="2">
    <source>
        <dbReference type="EMBL" id="KAF5815667.1"/>
    </source>
</evidence>
<name>A0A9K3JJ77_HELAN</name>
<dbReference type="EMBL" id="MNCJ02000318">
    <property type="protein sequence ID" value="KAF5815667.1"/>
    <property type="molecule type" value="Genomic_DNA"/>
</dbReference>
<organism evidence="2 3">
    <name type="scientific">Helianthus annuus</name>
    <name type="common">Common sunflower</name>
    <dbReference type="NCBI Taxonomy" id="4232"/>
    <lineage>
        <taxon>Eukaryota</taxon>
        <taxon>Viridiplantae</taxon>
        <taxon>Streptophyta</taxon>
        <taxon>Embryophyta</taxon>
        <taxon>Tracheophyta</taxon>
        <taxon>Spermatophyta</taxon>
        <taxon>Magnoliopsida</taxon>
        <taxon>eudicotyledons</taxon>
        <taxon>Gunneridae</taxon>
        <taxon>Pentapetalae</taxon>
        <taxon>asterids</taxon>
        <taxon>campanulids</taxon>
        <taxon>Asterales</taxon>
        <taxon>Asteraceae</taxon>
        <taxon>Asteroideae</taxon>
        <taxon>Heliantheae alliance</taxon>
        <taxon>Heliantheae</taxon>
        <taxon>Helianthus</taxon>
    </lineage>
</organism>
<sequence>MLYALVPARGPGVSAIVMSLVCSLTRPKKMSRPHGRTSNGR</sequence>
<proteinExistence type="predicted"/>
<protein>
    <submittedName>
        <fullName evidence="2">Uncharacterized protein</fullName>
    </submittedName>
</protein>
<dbReference type="AlphaFoldDB" id="A0A9K3JJ77"/>
<dbReference type="EMBL" id="MNCJ02000322">
    <property type="protein sequence ID" value="KAF5799481.1"/>
    <property type="molecule type" value="Genomic_DNA"/>
</dbReference>
<reference evidence="2" key="1">
    <citation type="journal article" date="2017" name="Nature">
        <title>The sunflower genome provides insights into oil metabolism, flowering and Asterid evolution.</title>
        <authorList>
            <person name="Badouin H."/>
            <person name="Gouzy J."/>
            <person name="Grassa C.J."/>
            <person name="Murat F."/>
            <person name="Staton S.E."/>
            <person name="Cottret L."/>
            <person name="Lelandais-Briere C."/>
            <person name="Owens G.L."/>
            <person name="Carrere S."/>
            <person name="Mayjonade B."/>
            <person name="Legrand L."/>
            <person name="Gill N."/>
            <person name="Kane N.C."/>
            <person name="Bowers J.E."/>
            <person name="Hubner S."/>
            <person name="Bellec A."/>
            <person name="Berard A."/>
            <person name="Berges H."/>
            <person name="Blanchet N."/>
            <person name="Boniface M.C."/>
            <person name="Brunel D."/>
            <person name="Catrice O."/>
            <person name="Chaidir N."/>
            <person name="Claudel C."/>
            <person name="Donnadieu C."/>
            <person name="Faraut T."/>
            <person name="Fievet G."/>
            <person name="Helmstetter N."/>
            <person name="King M."/>
            <person name="Knapp S.J."/>
            <person name="Lai Z."/>
            <person name="Le Paslier M.C."/>
            <person name="Lippi Y."/>
            <person name="Lorenzon L."/>
            <person name="Mandel J.R."/>
            <person name="Marage G."/>
            <person name="Marchand G."/>
            <person name="Marquand E."/>
            <person name="Bret-Mestries E."/>
            <person name="Morien E."/>
            <person name="Nambeesan S."/>
            <person name="Nguyen T."/>
            <person name="Pegot-Espagnet P."/>
            <person name="Pouilly N."/>
            <person name="Raftis F."/>
            <person name="Sallet E."/>
            <person name="Schiex T."/>
            <person name="Thomas J."/>
            <person name="Vandecasteele C."/>
            <person name="Vares D."/>
            <person name="Vear F."/>
            <person name="Vautrin S."/>
            <person name="Crespi M."/>
            <person name="Mangin B."/>
            <person name="Burke J.M."/>
            <person name="Salse J."/>
            <person name="Munos S."/>
            <person name="Vincourt P."/>
            <person name="Rieseberg L.H."/>
            <person name="Langlade N.B."/>
        </authorList>
    </citation>
    <scope>NUCLEOTIDE SEQUENCE</scope>
    <source>
        <tissue evidence="2">Leaves</tissue>
    </source>
</reference>
<comment type="caution">
    <text evidence="2">The sequence shown here is derived from an EMBL/GenBank/DDBJ whole genome shotgun (WGS) entry which is preliminary data.</text>
</comment>
<keyword evidence="3" id="KW-1185">Reference proteome</keyword>
<reference evidence="2" key="2">
    <citation type="submission" date="2020-06" db="EMBL/GenBank/DDBJ databases">
        <title>Helianthus annuus Genome sequencing and assembly Release 2.</title>
        <authorList>
            <person name="Gouzy J."/>
            <person name="Langlade N."/>
            <person name="Munos S."/>
        </authorList>
    </citation>
    <scope>NUCLEOTIDE SEQUENCE</scope>
    <source>
        <tissue evidence="2">Leaves</tissue>
    </source>
</reference>
<dbReference type="Gramene" id="mRNA:HanXRQr2_Chr03g0125571">
    <property type="protein sequence ID" value="mRNA:HanXRQr2_Chr03g0125571"/>
    <property type="gene ID" value="HanXRQr2_Chr03g0125571"/>
</dbReference>
<gene>
    <name evidence="2" type="ORF">HanXRQr2_Chr03g0125571</name>
    <name evidence="1" type="ORF">HanXRQr2_Chr07g0305001</name>
</gene>